<dbReference type="Pfam" id="PF00139">
    <property type="entry name" value="Lectin_legB"/>
    <property type="match status" value="1"/>
</dbReference>
<dbReference type="Proteomes" id="UP001281410">
    <property type="component" value="Unassembled WGS sequence"/>
</dbReference>
<evidence type="ECO:0000313" key="5">
    <source>
        <dbReference type="EMBL" id="KAK3212479.1"/>
    </source>
</evidence>
<proteinExistence type="inferred from homology"/>
<feature type="chain" id="PRO_5041979684" description="Legume lectin domain-containing protein" evidence="3">
    <location>
        <begin position="21"/>
        <end position="115"/>
    </location>
</feature>
<dbReference type="PANTHER" id="PTHR32401">
    <property type="entry name" value="CONCANAVALIN A-LIKE LECTIN FAMILY PROTEIN"/>
    <property type="match status" value="1"/>
</dbReference>
<keyword evidence="2" id="KW-0430">Lectin</keyword>
<dbReference type="GO" id="GO:0030246">
    <property type="term" value="F:carbohydrate binding"/>
    <property type="evidence" value="ECO:0007669"/>
    <property type="project" value="UniProtKB-KW"/>
</dbReference>
<dbReference type="Gene3D" id="2.60.120.200">
    <property type="match status" value="1"/>
</dbReference>
<keyword evidence="6" id="KW-1185">Reference proteome</keyword>
<sequence>MTMYLIAVTLFIINLNVLSAEPSCPIGLNTFDEVPRCQSNFYLYGSAKAVNGGSSIQLTTLDGSSAGRVMYKKPIKLVECNPQKFASFSTNFSFSLSNQSADGLAFYGSEWLSFE</sequence>
<evidence type="ECO:0000256" key="1">
    <source>
        <dbReference type="ARBA" id="ARBA00007606"/>
    </source>
</evidence>
<dbReference type="InterPro" id="IPR013320">
    <property type="entry name" value="ConA-like_dom_sf"/>
</dbReference>
<feature type="signal peptide" evidence="3">
    <location>
        <begin position="1"/>
        <end position="20"/>
    </location>
</feature>
<dbReference type="PANTHER" id="PTHR32401:SF16">
    <property type="entry name" value="CONCANAVALIN A-LIKE LECTIN FAMILY PROTEIN"/>
    <property type="match status" value="1"/>
</dbReference>
<dbReference type="SUPFAM" id="SSF49899">
    <property type="entry name" value="Concanavalin A-like lectins/glucanases"/>
    <property type="match status" value="1"/>
</dbReference>
<dbReference type="InterPro" id="IPR001220">
    <property type="entry name" value="Legume_lectin_dom"/>
</dbReference>
<dbReference type="AlphaFoldDB" id="A0AAE0E6A6"/>
<keyword evidence="3" id="KW-0732">Signal</keyword>
<evidence type="ECO:0000313" key="6">
    <source>
        <dbReference type="Proteomes" id="UP001281410"/>
    </source>
</evidence>
<dbReference type="InterPro" id="IPR050258">
    <property type="entry name" value="Leguminous_Lectin"/>
</dbReference>
<accession>A0AAE0E6A6</accession>
<feature type="domain" description="Legume lectin" evidence="4">
    <location>
        <begin position="37"/>
        <end position="107"/>
    </location>
</feature>
<evidence type="ECO:0000256" key="2">
    <source>
        <dbReference type="ARBA" id="ARBA00022734"/>
    </source>
</evidence>
<comment type="caution">
    <text evidence="5">The sequence shown here is derived from an EMBL/GenBank/DDBJ whole genome shotgun (WGS) entry which is preliminary data.</text>
</comment>
<dbReference type="EMBL" id="JANJYJ010000005">
    <property type="protein sequence ID" value="KAK3212479.1"/>
    <property type="molecule type" value="Genomic_DNA"/>
</dbReference>
<gene>
    <name evidence="5" type="ORF">Dsin_017185</name>
</gene>
<evidence type="ECO:0000256" key="3">
    <source>
        <dbReference type="SAM" id="SignalP"/>
    </source>
</evidence>
<protein>
    <recommendedName>
        <fullName evidence="4">Legume lectin domain-containing protein</fullName>
    </recommendedName>
</protein>
<evidence type="ECO:0000259" key="4">
    <source>
        <dbReference type="Pfam" id="PF00139"/>
    </source>
</evidence>
<comment type="similarity">
    <text evidence="1">Belongs to the leguminous lectin family.</text>
</comment>
<reference evidence="5" key="1">
    <citation type="journal article" date="2023" name="Plant J.">
        <title>Genome sequences and population genomics provide insights into the demographic history, inbreeding, and mutation load of two 'living fossil' tree species of Dipteronia.</title>
        <authorList>
            <person name="Feng Y."/>
            <person name="Comes H.P."/>
            <person name="Chen J."/>
            <person name="Zhu S."/>
            <person name="Lu R."/>
            <person name="Zhang X."/>
            <person name="Li P."/>
            <person name="Qiu J."/>
            <person name="Olsen K.M."/>
            <person name="Qiu Y."/>
        </authorList>
    </citation>
    <scope>NUCLEOTIDE SEQUENCE</scope>
    <source>
        <strain evidence="5">NBL</strain>
    </source>
</reference>
<name>A0AAE0E6A6_9ROSI</name>
<organism evidence="5 6">
    <name type="scientific">Dipteronia sinensis</name>
    <dbReference type="NCBI Taxonomy" id="43782"/>
    <lineage>
        <taxon>Eukaryota</taxon>
        <taxon>Viridiplantae</taxon>
        <taxon>Streptophyta</taxon>
        <taxon>Embryophyta</taxon>
        <taxon>Tracheophyta</taxon>
        <taxon>Spermatophyta</taxon>
        <taxon>Magnoliopsida</taxon>
        <taxon>eudicotyledons</taxon>
        <taxon>Gunneridae</taxon>
        <taxon>Pentapetalae</taxon>
        <taxon>rosids</taxon>
        <taxon>malvids</taxon>
        <taxon>Sapindales</taxon>
        <taxon>Sapindaceae</taxon>
        <taxon>Hippocastanoideae</taxon>
        <taxon>Acereae</taxon>
        <taxon>Dipteronia</taxon>
    </lineage>
</organism>